<organism evidence="4 5">
    <name type="scientific">Ophiobolus disseminans</name>
    <dbReference type="NCBI Taxonomy" id="1469910"/>
    <lineage>
        <taxon>Eukaryota</taxon>
        <taxon>Fungi</taxon>
        <taxon>Dikarya</taxon>
        <taxon>Ascomycota</taxon>
        <taxon>Pezizomycotina</taxon>
        <taxon>Dothideomycetes</taxon>
        <taxon>Pleosporomycetidae</taxon>
        <taxon>Pleosporales</taxon>
        <taxon>Pleosporineae</taxon>
        <taxon>Phaeosphaeriaceae</taxon>
        <taxon>Ophiobolus</taxon>
    </lineage>
</organism>
<protein>
    <recommendedName>
        <fullName evidence="3">Zn(2)-C6 fungal-type domain-containing protein</fullName>
    </recommendedName>
</protein>
<dbReference type="Gene3D" id="4.10.240.10">
    <property type="entry name" value="Zn(2)-C6 fungal-type DNA-binding domain"/>
    <property type="match status" value="1"/>
</dbReference>
<reference evidence="4" key="1">
    <citation type="journal article" date="2020" name="Stud. Mycol.">
        <title>101 Dothideomycetes genomes: a test case for predicting lifestyles and emergence of pathogens.</title>
        <authorList>
            <person name="Haridas S."/>
            <person name="Albert R."/>
            <person name="Binder M."/>
            <person name="Bloem J."/>
            <person name="Labutti K."/>
            <person name="Salamov A."/>
            <person name="Andreopoulos B."/>
            <person name="Baker S."/>
            <person name="Barry K."/>
            <person name="Bills G."/>
            <person name="Bluhm B."/>
            <person name="Cannon C."/>
            <person name="Castanera R."/>
            <person name="Culley D."/>
            <person name="Daum C."/>
            <person name="Ezra D."/>
            <person name="Gonzalez J."/>
            <person name="Henrissat B."/>
            <person name="Kuo A."/>
            <person name="Liang C."/>
            <person name="Lipzen A."/>
            <person name="Lutzoni F."/>
            <person name="Magnuson J."/>
            <person name="Mondo S."/>
            <person name="Nolan M."/>
            <person name="Ohm R."/>
            <person name="Pangilinan J."/>
            <person name="Park H.-J."/>
            <person name="Ramirez L."/>
            <person name="Alfaro M."/>
            <person name="Sun H."/>
            <person name="Tritt A."/>
            <person name="Yoshinaga Y."/>
            <person name="Zwiers L.-H."/>
            <person name="Turgeon B."/>
            <person name="Goodwin S."/>
            <person name="Spatafora J."/>
            <person name="Crous P."/>
            <person name="Grigoriev I."/>
        </authorList>
    </citation>
    <scope>NUCLEOTIDE SEQUENCE</scope>
    <source>
        <strain evidence="4">CBS 113818</strain>
    </source>
</reference>
<dbReference type="AlphaFoldDB" id="A0A6A7A117"/>
<evidence type="ECO:0000256" key="2">
    <source>
        <dbReference type="ARBA" id="ARBA00023242"/>
    </source>
</evidence>
<evidence type="ECO:0000256" key="1">
    <source>
        <dbReference type="ARBA" id="ARBA00004123"/>
    </source>
</evidence>
<dbReference type="PROSITE" id="PS50048">
    <property type="entry name" value="ZN2_CY6_FUNGAL_2"/>
    <property type="match status" value="1"/>
</dbReference>
<dbReference type="OrthoDB" id="1919336at2759"/>
<dbReference type="PROSITE" id="PS00463">
    <property type="entry name" value="ZN2_CY6_FUNGAL_1"/>
    <property type="match status" value="1"/>
</dbReference>
<dbReference type="InterPro" id="IPR021858">
    <property type="entry name" value="Fun_TF"/>
</dbReference>
<dbReference type="PANTHER" id="PTHR37534">
    <property type="entry name" value="TRANSCRIPTIONAL ACTIVATOR PROTEIN UGA3"/>
    <property type="match status" value="1"/>
</dbReference>
<name>A0A6A7A117_9PLEO</name>
<evidence type="ECO:0000313" key="4">
    <source>
        <dbReference type="EMBL" id="KAF2826813.1"/>
    </source>
</evidence>
<dbReference type="EMBL" id="MU006225">
    <property type="protein sequence ID" value="KAF2826813.1"/>
    <property type="molecule type" value="Genomic_DNA"/>
</dbReference>
<gene>
    <name evidence="4" type="ORF">CC86DRAFT_291830</name>
</gene>
<sequence length="479" mass="54440">MSHQIRRHKLRKKSGCLCCRRRRKACDETTPICGRCSLSGRACEWPDVTQLVDRRYTSHPNSRYSGTSDVSLVCLRSTNTAHAQLTTDLEVVISRHFIEKYYEFLVLPNCHPAFRDGWIRDIQELMTEDESLRYSVLANAASHIHNMDTNPGMQSLALNYYSKSIRGLSKVLTQASDPYLTSCNGFLSSVILLYLLGCMGKGTYFDVPPHVHAAMRVITLRLFRTSSIELQPFDCLALESVLYQIFLASTVLWSDEASLIEFDLDFWLKAESLLQTSVMFPGKPNSLNSPVLGVPAALFRLAIQVQQACRSPAMYDFEARQSLRREVETWEGIVLANRMIGCTADHNPATRQQTYYEGASYLYVLIVSLLLDQISESPECDSPSGRQSSRLPEPVPRWQVETAIRIIRSFENDTGWSGCYIGNWPVYTLGFFLSAEEDIDLIRNEMSRRWTSASFMQVSRFHADLEAVWSARKHSLTCT</sequence>
<dbReference type="Pfam" id="PF11951">
    <property type="entry name" value="Fungal_trans_2"/>
    <property type="match status" value="1"/>
</dbReference>
<keyword evidence="5" id="KW-1185">Reference proteome</keyword>
<dbReference type="SUPFAM" id="SSF57701">
    <property type="entry name" value="Zn2/Cys6 DNA-binding domain"/>
    <property type="match status" value="1"/>
</dbReference>
<dbReference type="InterPro" id="IPR001138">
    <property type="entry name" value="Zn2Cys6_DnaBD"/>
</dbReference>
<accession>A0A6A7A117</accession>
<comment type="subcellular location">
    <subcellularLocation>
        <location evidence="1">Nucleus</location>
    </subcellularLocation>
</comment>
<dbReference type="GO" id="GO:0005634">
    <property type="term" value="C:nucleus"/>
    <property type="evidence" value="ECO:0007669"/>
    <property type="project" value="UniProtKB-SubCell"/>
</dbReference>
<evidence type="ECO:0000313" key="5">
    <source>
        <dbReference type="Proteomes" id="UP000799424"/>
    </source>
</evidence>
<dbReference type="GO" id="GO:0000981">
    <property type="term" value="F:DNA-binding transcription factor activity, RNA polymerase II-specific"/>
    <property type="evidence" value="ECO:0007669"/>
    <property type="project" value="InterPro"/>
</dbReference>
<feature type="domain" description="Zn(2)-C6 fungal-type" evidence="3">
    <location>
        <begin position="15"/>
        <end position="45"/>
    </location>
</feature>
<dbReference type="InterPro" id="IPR036864">
    <property type="entry name" value="Zn2-C6_fun-type_DNA-bd_sf"/>
</dbReference>
<evidence type="ECO:0000259" key="3">
    <source>
        <dbReference type="PROSITE" id="PS50048"/>
    </source>
</evidence>
<dbReference type="Proteomes" id="UP000799424">
    <property type="component" value="Unassembled WGS sequence"/>
</dbReference>
<dbReference type="SMART" id="SM00066">
    <property type="entry name" value="GAL4"/>
    <property type="match status" value="1"/>
</dbReference>
<dbReference type="PANTHER" id="PTHR37534:SF46">
    <property type="entry name" value="ZN(II)2CYS6 TRANSCRIPTION FACTOR (EUROFUNG)"/>
    <property type="match status" value="1"/>
</dbReference>
<dbReference type="GO" id="GO:0008270">
    <property type="term" value="F:zinc ion binding"/>
    <property type="evidence" value="ECO:0007669"/>
    <property type="project" value="InterPro"/>
</dbReference>
<keyword evidence="2" id="KW-0539">Nucleus</keyword>
<proteinExistence type="predicted"/>
<dbReference type="CDD" id="cd00067">
    <property type="entry name" value="GAL4"/>
    <property type="match status" value="1"/>
</dbReference>